<gene>
    <name evidence="1" type="ORF">ST47_g10122</name>
</gene>
<dbReference type="AlphaFoldDB" id="A0A162W5Z1"/>
<reference evidence="1 2" key="1">
    <citation type="journal article" date="2016" name="Sci. Rep.">
        <title>Draft genome sequencing and secretome analysis of fungal phytopathogen Ascochyta rabiei provides insight into the necrotrophic effector repertoire.</title>
        <authorList>
            <person name="Verma S."/>
            <person name="Gazara R.K."/>
            <person name="Nizam S."/>
            <person name="Parween S."/>
            <person name="Chattopadhyay D."/>
            <person name="Verma P.K."/>
        </authorList>
    </citation>
    <scope>NUCLEOTIDE SEQUENCE [LARGE SCALE GENOMIC DNA]</scope>
    <source>
        <strain evidence="1 2">ArDII</strain>
    </source>
</reference>
<sequence length="680" mass="75255">MATYAVQGSIEDDIYLGFWNNRSFNRVQGATLTLDRERGGLLIAFLALFVSTSGRSFWKTTRCFLHFICSSREGSDGIQIQRQAILRNTPLPLDAAFEFIGICRAWFRRGDAVLRRTLYLASLALLLAITFIVAGIFSSRVSNGLANETLIIGRECNMDLPGRSYTDDWTNEQYISPFLNRKAAEHLAYALQCYQEQESSQSDSCKVLTVPSLPYVLDNNASCPFAAEMCKMPFGNLMFDTGALDSYKDFGLNKGPPVTLQIKEHCAPLTTSGYTSNYVDPDRSNINFTRYHFGAAFKQNYSFEVAVNATTGRLDTVGDYQVFPVQQLSKSTPYIPQLAAPGAKTLTTLFFLVSSSIMYLNQTQDPWFSATTKLSYPNSTVEWYIPDEPATVLGCVSDRIYCNPRVPSSIGCINLFTSTEDDFRRAWPDARDRLALRPLSVSIQQAGAAGLSPYFQAKSVPTLLSRQTLLPISGSFSRFTTVQTKALPPTQWQKEIEYLGQTTLAAMQHFIVDYARGAWLGGGSSCDKEPCRRSCYSQKVRSSRHYSFSILGVGLILAIGGTFMVAAMLLEPILAGLFKLRWFRRNARLSYAYAEWQAGSTLQLQRLAHESLGLGSWSNATGSVPVTAPGDALAVLDASDRGHPRLVSPSTELAKVDYAEESIGKRPSTGYAKVSSTEQF</sequence>
<dbReference type="Proteomes" id="UP000076837">
    <property type="component" value="Unassembled WGS sequence"/>
</dbReference>
<name>A0A162W5Z1_DIDRA</name>
<evidence type="ECO:0000313" key="2">
    <source>
        <dbReference type="Proteomes" id="UP000076837"/>
    </source>
</evidence>
<protein>
    <submittedName>
        <fullName evidence="1">Uncharacterized protein</fullName>
    </submittedName>
</protein>
<evidence type="ECO:0000313" key="1">
    <source>
        <dbReference type="EMBL" id="KZM18820.1"/>
    </source>
</evidence>
<proteinExistence type="predicted"/>
<dbReference type="OrthoDB" id="3540210at2759"/>
<accession>A0A162W5Z1</accession>
<comment type="caution">
    <text evidence="1">The sequence shown here is derived from an EMBL/GenBank/DDBJ whole genome shotgun (WGS) entry which is preliminary data.</text>
</comment>
<organism evidence="1 2">
    <name type="scientific">Didymella rabiei</name>
    <name type="common">Chickpea ascochyta blight fungus</name>
    <name type="synonym">Mycosphaerella rabiei</name>
    <dbReference type="NCBI Taxonomy" id="5454"/>
    <lineage>
        <taxon>Eukaryota</taxon>
        <taxon>Fungi</taxon>
        <taxon>Dikarya</taxon>
        <taxon>Ascomycota</taxon>
        <taxon>Pezizomycotina</taxon>
        <taxon>Dothideomycetes</taxon>
        <taxon>Pleosporomycetidae</taxon>
        <taxon>Pleosporales</taxon>
        <taxon>Pleosporineae</taxon>
        <taxon>Didymellaceae</taxon>
        <taxon>Ascochyta</taxon>
    </lineage>
</organism>
<dbReference type="EMBL" id="JYNV01000322">
    <property type="protein sequence ID" value="KZM18820.1"/>
    <property type="molecule type" value="Genomic_DNA"/>
</dbReference>
<keyword evidence="2" id="KW-1185">Reference proteome</keyword>